<dbReference type="Proteomes" id="UP000198824">
    <property type="component" value="Unassembled WGS sequence"/>
</dbReference>
<evidence type="ECO:0000256" key="1">
    <source>
        <dbReference type="SAM" id="Phobius"/>
    </source>
</evidence>
<organism evidence="2 3">
    <name type="scientific">Sphingomonas jatrophae</name>
    <dbReference type="NCBI Taxonomy" id="1166337"/>
    <lineage>
        <taxon>Bacteria</taxon>
        <taxon>Pseudomonadati</taxon>
        <taxon>Pseudomonadota</taxon>
        <taxon>Alphaproteobacteria</taxon>
        <taxon>Sphingomonadales</taxon>
        <taxon>Sphingomonadaceae</taxon>
        <taxon>Sphingomonas</taxon>
    </lineage>
</organism>
<gene>
    <name evidence="2" type="ORF">SAMN05192580_0157</name>
</gene>
<keyword evidence="1" id="KW-0812">Transmembrane</keyword>
<proteinExistence type="predicted"/>
<keyword evidence="3" id="KW-1185">Reference proteome</keyword>
<reference evidence="2 3" key="1">
    <citation type="submission" date="2016-10" db="EMBL/GenBank/DDBJ databases">
        <authorList>
            <person name="de Groot N.N."/>
        </authorList>
    </citation>
    <scope>NUCLEOTIDE SEQUENCE [LARGE SCALE GENOMIC DNA]</scope>
    <source>
        <strain evidence="2 3">S5-249</strain>
    </source>
</reference>
<evidence type="ECO:0000313" key="3">
    <source>
        <dbReference type="Proteomes" id="UP000198824"/>
    </source>
</evidence>
<name>A0A1I6JDX6_9SPHN</name>
<dbReference type="AlphaFoldDB" id="A0A1I6JDX6"/>
<feature type="transmembrane region" description="Helical" evidence="1">
    <location>
        <begin position="15"/>
        <end position="36"/>
    </location>
</feature>
<keyword evidence="1" id="KW-1133">Transmembrane helix</keyword>
<evidence type="ECO:0000313" key="2">
    <source>
        <dbReference type="EMBL" id="SFR77188.1"/>
    </source>
</evidence>
<accession>A0A1I6JDX6</accession>
<keyword evidence="1" id="KW-0472">Membrane</keyword>
<dbReference type="EMBL" id="FOZG01000001">
    <property type="protein sequence ID" value="SFR77188.1"/>
    <property type="molecule type" value="Genomic_DNA"/>
</dbReference>
<protein>
    <submittedName>
        <fullName evidence="2">Uncharacterized protein</fullName>
    </submittedName>
</protein>
<sequence>MSTLEQAAGLRLDPVRLTAGLLINAVGAVALVSALVG</sequence>